<dbReference type="AlphaFoldDB" id="D8SP40"/>
<sequence length="152" mass="16945">MECEVGASAFGSHEEDYYKVGVLEHARQQARMGKGPLYQQPEHCYIRQQVLEKAGSVSHARGEVSIESGEEDKATSPHPLAWSLARVQEHRESLRPVTSQEGLRGIIPSTLQLKRFTGMDVSQKCRSGTPRSSQESPPKQQHVQQQQSYGMG</sequence>
<dbReference type="EMBL" id="GL377630">
    <property type="protein sequence ID" value="EFJ13985.1"/>
    <property type="molecule type" value="Genomic_DNA"/>
</dbReference>
<organism evidence="3">
    <name type="scientific">Selaginella moellendorffii</name>
    <name type="common">Spikemoss</name>
    <dbReference type="NCBI Taxonomy" id="88036"/>
    <lineage>
        <taxon>Eukaryota</taxon>
        <taxon>Viridiplantae</taxon>
        <taxon>Streptophyta</taxon>
        <taxon>Embryophyta</taxon>
        <taxon>Tracheophyta</taxon>
        <taxon>Lycopodiopsida</taxon>
        <taxon>Selaginellales</taxon>
        <taxon>Selaginellaceae</taxon>
        <taxon>Selaginella</taxon>
    </lineage>
</organism>
<dbReference type="InParanoid" id="D8SP40"/>
<name>D8SP40_SELML</name>
<gene>
    <name evidence="2" type="ORF">SELMODRAFT_424192</name>
</gene>
<evidence type="ECO:0000256" key="1">
    <source>
        <dbReference type="SAM" id="MobiDB-lite"/>
    </source>
</evidence>
<feature type="compositionally biased region" description="Low complexity" evidence="1">
    <location>
        <begin position="140"/>
        <end position="152"/>
    </location>
</feature>
<proteinExistence type="predicted"/>
<feature type="region of interest" description="Disordered" evidence="1">
    <location>
        <begin position="117"/>
        <end position="152"/>
    </location>
</feature>
<feature type="region of interest" description="Disordered" evidence="1">
    <location>
        <begin position="56"/>
        <end position="79"/>
    </location>
</feature>
<keyword evidence="3" id="KW-1185">Reference proteome</keyword>
<dbReference type="KEGG" id="smo:SELMODRAFT_424192"/>
<dbReference type="HOGENOM" id="CLU_1725448_0_0_1"/>
<feature type="compositionally biased region" description="Polar residues" evidence="1">
    <location>
        <begin position="124"/>
        <end position="139"/>
    </location>
</feature>
<dbReference type="Gramene" id="EFJ13985">
    <property type="protein sequence ID" value="EFJ13985"/>
    <property type="gene ID" value="SELMODRAFT_424192"/>
</dbReference>
<protein>
    <submittedName>
        <fullName evidence="2">Uncharacterized protein</fullName>
    </submittedName>
</protein>
<evidence type="ECO:0000313" key="3">
    <source>
        <dbReference type="Proteomes" id="UP000001514"/>
    </source>
</evidence>
<reference evidence="2 3" key="1">
    <citation type="journal article" date="2011" name="Science">
        <title>The Selaginella genome identifies genetic changes associated with the evolution of vascular plants.</title>
        <authorList>
            <person name="Banks J.A."/>
            <person name="Nishiyama T."/>
            <person name="Hasebe M."/>
            <person name="Bowman J.L."/>
            <person name="Gribskov M."/>
            <person name="dePamphilis C."/>
            <person name="Albert V.A."/>
            <person name="Aono N."/>
            <person name="Aoyama T."/>
            <person name="Ambrose B.A."/>
            <person name="Ashton N.W."/>
            <person name="Axtell M.J."/>
            <person name="Barker E."/>
            <person name="Barker M.S."/>
            <person name="Bennetzen J.L."/>
            <person name="Bonawitz N.D."/>
            <person name="Chapple C."/>
            <person name="Cheng C."/>
            <person name="Correa L.G."/>
            <person name="Dacre M."/>
            <person name="DeBarry J."/>
            <person name="Dreyer I."/>
            <person name="Elias M."/>
            <person name="Engstrom E.M."/>
            <person name="Estelle M."/>
            <person name="Feng L."/>
            <person name="Finet C."/>
            <person name="Floyd S.K."/>
            <person name="Frommer W.B."/>
            <person name="Fujita T."/>
            <person name="Gramzow L."/>
            <person name="Gutensohn M."/>
            <person name="Harholt J."/>
            <person name="Hattori M."/>
            <person name="Heyl A."/>
            <person name="Hirai T."/>
            <person name="Hiwatashi Y."/>
            <person name="Ishikawa M."/>
            <person name="Iwata M."/>
            <person name="Karol K.G."/>
            <person name="Koehler B."/>
            <person name="Kolukisaoglu U."/>
            <person name="Kubo M."/>
            <person name="Kurata T."/>
            <person name="Lalonde S."/>
            <person name="Li K."/>
            <person name="Li Y."/>
            <person name="Litt A."/>
            <person name="Lyons E."/>
            <person name="Manning G."/>
            <person name="Maruyama T."/>
            <person name="Michael T.P."/>
            <person name="Mikami K."/>
            <person name="Miyazaki S."/>
            <person name="Morinaga S."/>
            <person name="Murata T."/>
            <person name="Mueller-Roeber B."/>
            <person name="Nelson D.R."/>
            <person name="Obara M."/>
            <person name="Oguri Y."/>
            <person name="Olmstead R.G."/>
            <person name="Onodera N."/>
            <person name="Petersen B.L."/>
            <person name="Pils B."/>
            <person name="Prigge M."/>
            <person name="Rensing S.A."/>
            <person name="Riano-Pachon D.M."/>
            <person name="Roberts A.W."/>
            <person name="Sato Y."/>
            <person name="Scheller H.V."/>
            <person name="Schulz B."/>
            <person name="Schulz C."/>
            <person name="Shakirov E.V."/>
            <person name="Shibagaki N."/>
            <person name="Shinohara N."/>
            <person name="Shippen D.E."/>
            <person name="Soerensen I."/>
            <person name="Sotooka R."/>
            <person name="Sugimoto N."/>
            <person name="Sugita M."/>
            <person name="Sumikawa N."/>
            <person name="Tanurdzic M."/>
            <person name="Theissen G."/>
            <person name="Ulvskov P."/>
            <person name="Wakazuki S."/>
            <person name="Weng J.K."/>
            <person name="Willats W.W."/>
            <person name="Wipf D."/>
            <person name="Wolf P.G."/>
            <person name="Yang L."/>
            <person name="Zimmer A.D."/>
            <person name="Zhu Q."/>
            <person name="Mitros T."/>
            <person name="Hellsten U."/>
            <person name="Loque D."/>
            <person name="Otillar R."/>
            <person name="Salamov A."/>
            <person name="Schmutz J."/>
            <person name="Shapiro H."/>
            <person name="Lindquist E."/>
            <person name="Lucas S."/>
            <person name="Rokhsar D."/>
            <person name="Grigoriev I.V."/>
        </authorList>
    </citation>
    <scope>NUCLEOTIDE SEQUENCE [LARGE SCALE GENOMIC DNA]</scope>
</reference>
<dbReference type="Proteomes" id="UP000001514">
    <property type="component" value="Unassembled WGS sequence"/>
</dbReference>
<evidence type="ECO:0000313" key="2">
    <source>
        <dbReference type="EMBL" id="EFJ13985.1"/>
    </source>
</evidence>
<accession>D8SP40</accession>